<keyword evidence="1" id="KW-0812">Transmembrane</keyword>
<feature type="transmembrane region" description="Helical" evidence="1">
    <location>
        <begin position="106"/>
        <end position="132"/>
    </location>
</feature>
<evidence type="ECO:0000313" key="2">
    <source>
        <dbReference type="EMBL" id="RXH99766.1"/>
    </source>
</evidence>
<feature type="transmembrane region" description="Helical" evidence="1">
    <location>
        <begin position="64"/>
        <end position="85"/>
    </location>
</feature>
<accession>A0A498JXC1</accession>
<dbReference type="Proteomes" id="UP000290289">
    <property type="component" value="Chromosome 5"/>
</dbReference>
<keyword evidence="3" id="KW-1185">Reference proteome</keyword>
<evidence type="ECO:0000256" key="1">
    <source>
        <dbReference type="SAM" id="Phobius"/>
    </source>
</evidence>
<protein>
    <submittedName>
        <fullName evidence="2">Uncharacterized protein</fullName>
    </submittedName>
</protein>
<name>A0A498JXC1_MALDO</name>
<proteinExistence type="predicted"/>
<evidence type="ECO:0000313" key="3">
    <source>
        <dbReference type="Proteomes" id="UP000290289"/>
    </source>
</evidence>
<organism evidence="2 3">
    <name type="scientific">Malus domestica</name>
    <name type="common">Apple</name>
    <name type="synonym">Pyrus malus</name>
    <dbReference type="NCBI Taxonomy" id="3750"/>
    <lineage>
        <taxon>Eukaryota</taxon>
        <taxon>Viridiplantae</taxon>
        <taxon>Streptophyta</taxon>
        <taxon>Embryophyta</taxon>
        <taxon>Tracheophyta</taxon>
        <taxon>Spermatophyta</taxon>
        <taxon>Magnoliopsida</taxon>
        <taxon>eudicotyledons</taxon>
        <taxon>Gunneridae</taxon>
        <taxon>Pentapetalae</taxon>
        <taxon>rosids</taxon>
        <taxon>fabids</taxon>
        <taxon>Rosales</taxon>
        <taxon>Rosaceae</taxon>
        <taxon>Amygdaloideae</taxon>
        <taxon>Maleae</taxon>
        <taxon>Malus</taxon>
    </lineage>
</organism>
<sequence length="220" mass="25441">MSTRCMVPEVLEPSFFDFDFDLCLTKALCALMALRFPSPKSGDLIQVERRRVEYLSYDVNIFEFFWPVCFIFLTRLAPFCLRARLLDGVAQFAHNKVDLDSGCLQIFLLFTILCFELLNHFIFLEILLVELISKIKLWPLSLCLFWIGDSLLPIPLCIYHGTVLSLVPTDLQNELEECCKFCWETCYYSFQNGYVTDSAILPVKRRKVAFLTIKSNGGKL</sequence>
<dbReference type="EMBL" id="RDQH01000331">
    <property type="protein sequence ID" value="RXH99766.1"/>
    <property type="molecule type" value="Genomic_DNA"/>
</dbReference>
<dbReference type="AlphaFoldDB" id="A0A498JXC1"/>
<reference evidence="2 3" key="1">
    <citation type="submission" date="2018-10" db="EMBL/GenBank/DDBJ databases">
        <title>A high-quality apple genome assembly.</title>
        <authorList>
            <person name="Hu J."/>
        </authorList>
    </citation>
    <scope>NUCLEOTIDE SEQUENCE [LARGE SCALE GENOMIC DNA]</scope>
    <source>
        <strain evidence="3">cv. HFTH1</strain>
        <tissue evidence="2">Young leaf</tissue>
    </source>
</reference>
<gene>
    <name evidence="2" type="ORF">DVH24_021568</name>
</gene>
<keyword evidence="1" id="KW-1133">Transmembrane helix</keyword>
<keyword evidence="1" id="KW-0472">Membrane</keyword>
<comment type="caution">
    <text evidence="2">The sequence shown here is derived from an EMBL/GenBank/DDBJ whole genome shotgun (WGS) entry which is preliminary data.</text>
</comment>